<dbReference type="Pfam" id="PF12867">
    <property type="entry name" value="DinB_2"/>
    <property type="match status" value="1"/>
</dbReference>
<dbReference type="Gene3D" id="1.20.120.450">
    <property type="entry name" value="dinb family like domain"/>
    <property type="match status" value="1"/>
</dbReference>
<dbReference type="AlphaFoldDB" id="A0AAU7ZCS1"/>
<dbReference type="SUPFAM" id="SSF109854">
    <property type="entry name" value="DinB/YfiT-like putative metalloenzymes"/>
    <property type="match status" value="1"/>
</dbReference>
<dbReference type="RefSeq" id="WP_353069114.1">
    <property type="nucleotide sequence ID" value="NZ_CP132932.1"/>
</dbReference>
<proteinExistence type="predicted"/>
<reference evidence="2" key="2">
    <citation type="journal article" date="2024" name="Environ. Microbiol.">
        <title>Genome analysis and description of Tunturibacter gen. nov. expands the diversity of Terriglobia in tundra soils.</title>
        <authorList>
            <person name="Messyasz A."/>
            <person name="Mannisto M.K."/>
            <person name="Kerkhof L.J."/>
            <person name="Haggblom M.M."/>
        </authorList>
    </citation>
    <scope>NUCLEOTIDE SEQUENCE</scope>
    <source>
        <strain evidence="2">M8UP23</strain>
    </source>
</reference>
<feature type="domain" description="DinB-like" evidence="1">
    <location>
        <begin position="23"/>
        <end position="152"/>
    </location>
</feature>
<name>A0AAU7ZCS1_9BACT</name>
<gene>
    <name evidence="2" type="ORF">RBB75_20020</name>
</gene>
<dbReference type="InterPro" id="IPR034660">
    <property type="entry name" value="DinB/YfiT-like"/>
</dbReference>
<organism evidence="2">
    <name type="scientific">Tunturiibacter empetritectus</name>
    <dbReference type="NCBI Taxonomy" id="3069691"/>
    <lineage>
        <taxon>Bacteria</taxon>
        <taxon>Pseudomonadati</taxon>
        <taxon>Acidobacteriota</taxon>
        <taxon>Terriglobia</taxon>
        <taxon>Terriglobales</taxon>
        <taxon>Acidobacteriaceae</taxon>
        <taxon>Tunturiibacter</taxon>
    </lineage>
</organism>
<sequence>MVEPWLRGTLTEFDAVRRQVLHALELAQEDVERWCTGLSDSEMNARPFGIAPVAFHLRHIARSLDRLLTYAEGRALSGTQMDALHSEMEGASAETVLREVRAGLAEARQRVLMISPESYEEPRAVGRSMLPSTVGGLLVHCAEHTQRHIGQAITTAKVVMGARGEPPYSSEKALREKGNIIP</sequence>
<dbReference type="EMBL" id="CP132932">
    <property type="protein sequence ID" value="XCB26680.1"/>
    <property type="molecule type" value="Genomic_DNA"/>
</dbReference>
<accession>A0AAU7ZCS1</accession>
<reference evidence="2" key="1">
    <citation type="submission" date="2023-08" db="EMBL/GenBank/DDBJ databases">
        <authorList>
            <person name="Messyasz A."/>
            <person name="Mannisto M.K."/>
            <person name="Kerkhof L.J."/>
            <person name="Haggblom M."/>
        </authorList>
    </citation>
    <scope>NUCLEOTIDE SEQUENCE</scope>
    <source>
        <strain evidence="2">M8UP23</strain>
    </source>
</reference>
<dbReference type="InterPro" id="IPR024775">
    <property type="entry name" value="DinB-like"/>
</dbReference>
<protein>
    <submittedName>
        <fullName evidence="2">DinB family protein</fullName>
    </submittedName>
</protein>
<evidence type="ECO:0000259" key="1">
    <source>
        <dbReference type="Pfam" id="PF12867"/>
    </source>
</evidence>
<dbReference type="KEGG" id="temp:RBB75_20020"/>
<evidence type="ECO:0000313" key="2">
    <source>
        <dbReference type="EMBL" id="XCB26680.1"/>
    </source>
</evidence>